<dbReference type="PANTHER" id="PTHR23150">
    <property type="entry name" value="SULFATASE MODIFYING FACTOR 1, 2"/>
    <property type="match status" value="1"/>
</dbReference>
<dbReference type="InterPro" id="IPR005532">
    <property type="entry name" value="SUMF_dom"/>
</dbReference>
<feature type="domain" description="Sulfatase-modifying factor enzyme-like" evidence="1">
    <location>
        <begin position="100"/>
        <end position="328"/>
    </location>
</feature>
<dbReference type="EMBL" id="BGZO01000144">
    <property type="protein sequence ID" value="GBR77219.1"/>
    <property type="molecule type" value="Genomic_DNA"/>
</dbReference>
<feature type="non-terminal residue" evidence="2">
    <location>
        <position position="1"/>
    </location>
</feature>
<evidence type="ECO:0000259" key="1">
    <source>
        <dbReference type="Pfam" id="PF03781"/>
    </source>
</evidence>
<dbReference type="PANTHER" id="PTHR23150:SF19">
    <property type="entry name" value="FORMYLGLYCINE-GENERATING ENZYME"/>
    <property type="match status" value="1"/>
</dbReference>
<evidence type="ECO:0000313" key="3">
    <source>
        <dbReference type="Proteomes" id="UP000275925"/>
    </source>
</evidence>
<proteinExistence type="predicted"/>
<gene>
    <name evidence="2" type="ORF">NO2_1638</name>
</gene>
<protein>
    <submittedName>
        <fullName evidence="2">Sulfatase-modifying factor protein</fullName>
    </submittedName>
</protein>
<evidence type="ECO:0000313" key="2">
    <source>
        <dbReference type="EMBL" id="GBR77219.1"/>
    </source>
</evidence>
<dbReference type="InterPro" id="IPR051043">
    <property type="entry name" value="Sulfatase_Mod_Factor_Kinase"/>
</dbReference>
<dbReference type="InterPro" id="IPR042095">
    <property type="entry name" value="SUMF_sf"/>
</dbReference>
<comment type="caution">
    <text evidence="2">The sequence shown here is derived from an EMBL/GenBank/DDBJ whole genome shotgun (WGS) entry which is preliminary data.</text>
</comment>
<dbReference type="Proteomes" id="UP000275925">
    <property type="component" value="Unassembled WGS sequence"/>
</dbReference>
<dbReference type="Pfam" id="PF03781">
    <property type="entry name" value="FGE-sulfatase"/>
    <property type="match status" value="1"/>
</dbReference>
<name>A0A388TIV5_9BACT</name>
<organism evidence="2 3">
    <name type="scientific">Candidatus Termititenax persephonae</name>
    <dbReference type="NCBI Taxonomy" id="2218525"/>
    <lineage>
        <taxon>Bacteria</taxon>
        <taxon>Bacillati</taxon>
        <taxon>Candidatus Margulisiibacteriota</taxon>
        <taxon>Candidatus Termititenacia</taxon>
        <taxon>Candidatus Termititenacales</taxon>
        <taxon>Candidatus Termititenacaceae</taxon>
        <taxon>Candidatus Termititenax</taxon>
    </lineage>
</organism>
<sequence length="331" mass="36609">HTALGNKEDVANKVTTANWAANKSSNVKYPTCKAAAGLAGLLRSDFERTANRVSKILIPEAANDKYPTAKAVYDLLLLFRPLNLTINGSKFVKLSRDGRDFCIAKYETTQSEFNAVMWYNNSSHKGDDYPVERVSWYEAVQYCLHLTLESGDVPESIKEQIRGYHVNSESCNRDNIWPSEASVSHNDAALKTIAYDNVASSLSGCYRLPTSEEWEYACRGGTTTTYIWGDDWSETELDKYGWYKNNSSGTTHTVGLKNPNAYGLYDVLGNVWEWTSSVSSTSSIAWSYRGGAYDNDKGNGANGGTFSGNSGGGSREVRTLSYLGFRLARTI</sequence>
<dbReference type="AlphaFoldDB" id="A0A388TIV5"/>
<reference evidence="2 3" key="1">
    <citation type="journal article" date="2019" name="ISME J.">
        <title>Genome analyses of uncultured TG2/ZB3 bacteria in 'Margulisbacteria' specifically attached to ectosymbiotic spirochetes of protists in the termite gut.</title>
        <authorList>
            <person name="Utami Y.D."/>
            <person name="Kuwahara H."/>
            <person name="Igai K."/>
            <person name="Murakami T."/>
            <person name="Sugaya K."/>
            <person name="Morikawa T."/>
            <person name="Nagura Y."/>
            <person name="Yuki M."/>
            <person name="Deevong P."/>
            <person name="Inoue T."/>
            <person name="Kihara K."/>
            <person name="Lo N."/>
            <person name="Yamada A."/>
            <person name="Ohkuma M."/>
            <person name="Hongoh Y."/>
        </authorList>
    </citation>
    <scope>NUCLEOTIDE SEQUENCE [LARGE SCALE GENOMIC DNA]</scope>
    <source>
        <strain evidence="2">NkOx7-02</strain>
    </source>
</reference>
<dbReference type="GO" id="GO:0120147">
    <property type="term" value="F:formylglycine-generating oxidase activity"/>
    <property type="evidence" value="ECO:0007669"/>
    <property type="project" value="TreeGrafter"/>
</dbReference>
<keyword evidence="3" id="KW-1185">Reference proteome</keyword>
<accession>A0A388TIV5</accession>
<dbReference type="SUPFAM" id="SSF56436">
    <property type="entry name" value="C-type lectin-like"/>
    <property type="match status" value="1"/>
</dbReference>
<dbReference type="InterPro" id="IPR016187">
    <property type="entry name" value="CTDL_fold"/>
</dbReference>
<dbReference type="Gene3D" id="3.90.1580.10">
    <property type="entry name" value="paralog of FGE (formylglycine-generating enzyme)"/>
    <property type="match status" value="1"/>
</dbReference>